<dbReference type="AlphaFoldDB" id="A0A6J5ZXM0"/>
<reference evidence="1" key="1">
    <citation type="submission" date="2020-05" db="EMBL/GenBank/DDBJ databases">
        <authorList>
            <person name="Chiriac C."/>
            <person name="Salcher M."/>
            <person name="Ghai R."/>
            <person name="Kavagutti S V."/>
        </authorList>
    </citation>
    <scope>NUCLEOTIDE SEQUENCE</scope>
</reference>
<evidence type="ECO:0000313" key="1">
    <source>
        <dbReference type="EMBL" id="CAB4346835.1"/>
    </source>
</evidence>
<proteinExistence type="predicted"/>
<accession>A0A6J5ZXM0</accession>
<gene>
    <name evidence="1" type="ORF">UFOPK3547_01489</name>
</gene>
<organism evidence="1">
    <name type="scientific">freshwater metagenome</name>
    <dbReference type="NCBI Taxonomy" id="449393"/>
    <lineage>
        <taxon>unclassified sequences</taxon>
        <taxon>metagenomes</taxon>
        <taxon>ecological metagenomes</taxon>
    </lineage>
</organism>
<name>A0A6J5ZXM0_9ZZZZ</name>
<sequence length="131" mass="13710">MIVGTPRPGSPTIRASAPSYSTSLEALERLPSLSFSRSILILLREPSGRILGSAKQESPSGACARIRKRSLPGAEQNHLWPVISYSAAGPPPFSGLAVVVLALTSEPPCFSVIAIPQIAEPFSDAGRDDGS</sequence>
<dbReference type="EMBL" id="CAESAN010000154">
    <property type="protein sequence ID" value="CAB4346835.1"/>
    <property type="molecule type" value="Genomic_DNA"/>
</dbReference>
<protein>
    <submittedName>
        <fullName evidence="1">Unannotated protein</fullName>
    </submittedName>
</protein>